<evidence type="ECO:0000259" key="1">
    <source>
        <dbReference type="Pfam" id="PF13358"/>
    </source>
</evidence>
<dbReference type="InterPro" id="IPR036397">
    <property type="entry name" value="RNaseH_sf"/>
</dbReference>
<dbReference type="PANTHER" id="PTHR23022">
    <property type="entry name" value="TRANSPOSABLE ELEMENT-RELATED"/>
    <property type="match status" value="1"/>
</dbReference>
<feature type="non-terminal residue" evidence="2">
    <location>
        <position position="196"/>
    </location>
</feature>
<feature type="non-terminal residue" evidence="2">
    <location>
        <position position="1"/>
    </location>
</feature>
<dbReference type="InterPro" id="IPR038717">
    <property type="entry name" value="Tc1-like_DDE_dom"/>
</dbReference>
<reference evidence="2 3" key="1">
    <citation type="submission" date="2024-05" db="EMBL/GenBank/DDBJ databases">
        <title>Genome sequencing and assembly of Indian major carp, Cirrhinus mrigala (Hamilton, 1822).</title>
        <authorList>
            <person name="Mohindra V."/>
            <person name="Chowdhury L.M."/>
            <person name="Lal K."/>
            <person name="Jena J.K."/>
        </authorList>
    </citation>
    <scope>NUCLEOTIDE SEQUENCE [LARGE SCALE GENOMIC DNA]</scope>
    <source>
        <strain evidence="2">CM1030</strain>
        <tissue evidence="2">Blood</tissue>
    </source>
</reference>
<accession>A0ABD0QGH0</accession>
<feature type="domain" description="Tc1-like transposase DDE" evidence="1">
    <location>
        <begin position="50"/>
        <end position="191"/>
    </location>
</feature>
<organism evidence="2 3">
    <name type="scientific">Cirrhinus mrigala</name>
    <name type="common">Mrigala</name>
    <dbReference type="NCBI Taxonomy" id="683832"/>
    <lineage>
        <taxon>Eukaryota</taxon>
        <taxon>Metazoa</taxon>
        <taxon>Chordata</taxon>
        <taxon>Craniata</taxon>
        <taxon>Vertebrata</taxon>
        <taxon>Euteleostomi</taxon>
        <taxon>Actinopterygii</taxon>
        <taxon>Neopterygii</taxon>
        <taxon>Teleostei</taxon>
        <taxon>Ostariophysi</taxon>
        <taxon>Cypriniformes</taxon>
        <taxon>Cyprinidae</taxon>
        <taxon>Labeoninae</taxon>
        <taxon>Labeonini</taxon>
        <taxon>Cirrhinus</taxon>
    </lineage>
</organism>
<evidence type="ECO:0000313" key="2">
    <source>
        <dbReference type="EMBL" id="KAL0185317.1"/>
    </source>
</evidence>
<dbReference type="Proteomes" id="UP001529510">
    <property type="component" value="Unassembled WGS sequence"/>
</dbReference>
<proteinExistence type="predicted"/>
<comment type="caution">
    <text evidence="2">The sequence shown here is derived from an EMBL/GenBank/DDBJ whole genome shotgun (WGS) entry which is preliminary data.</text>
</comment>
<evidence type="ECO:0000313" key="3">
    <source>
        <dbReference type="Proteomes" id="UP001529510"/>
    </source>
</evidence>
<dbReference type="EMBL" id="JAMKFB020000009">
    <property type="protein sequence ID" value="KAL0185317.1"/>
    <property type="molecule type" value="Genomic_DNA"/>
</dbReference>
<sequence>TGRNQWDPGTPIYCPEKVAAKKPYLQRGNKAKRLKYARKHRNWGAEKWQQVLWTDESKSEIFGCSRRQFVRRRLGERYNNECLHATVKHGGDSLNVWGCISTNGVGDLVWINGVLNAEKYRQILIHHAIPSGRRMIGPKFILQQDNDPKRTAKVIKNYLQCKEEQEVLEVMAWPPQSPDLNIIECVWDYMERPKEV</sequence>
<dbReference type="InterPro" id="IPR052338">
    <property type="entry name" value="Transposase_5"/>
</dbReference>
<name>A0ABD0QGH0_CIRMR</name>
<gene>
    <name evidence="2" type="ORF">M9458_021014</name>
</gene>
<protein>
    <recommendedName>
        <fullName evidence="1">Tc1-like transposase DDE domain-containing protein</fullName>
    </recommendedName>
</protein>
<dbReference type="Gene3D" id="3.30.420.10">
    <property type="entry name" value="Ribonuclease H-like superfamily/Ribonuclease H"/>
    <property type="match status" value="1"/>
</dbReference>
<dbReference type="AlphaFoldDB" id="A0ABD0QGH0"/>
<dbReference type="PANTHER" id="PTHR23022:SF135">
    <property type="entry name" value="SI:DKEY-77F5.3"/>
    <property type="match status" value="1"/>
</dbReference>
<dbReference type="Pfam" id="PF13358">
    <property type="entry name" value="DDE_3"/>
    <property type="match status" value="1"/>
</dbReference>
<keyword evidence="3" id="KW-1185">Reference proteome</keyword>